<organism evidence="3">
    <name type="scientific">marine metagenome</name>
    <dbReference type="NCBI Taxonomy" id="408172"/>
    <lineage>
        <taxon>unclassified sequences</taxon>
        <taxon>metagenomes</taxon>
        <taxon>ecological metagenomes</taxon>
    </lineage>
</organism>
<dbReference type="AlphaFoldDB" id="A0A382EBD8"/>
<proteinExistence type="predicted"/>
<dbReference type="InterPro" id="IPR029061">
    <property type="entry name" value="THDP-binding"/>
</dbReference>
<gene>
    <name evidence="3" type="ORF">METZ01_LOCUS200228</name>
</gene>
<name>A0A382EBD8_9ZZZZ</name>
<dbReference type="PANTHER" id="PTHR42818:SF1">
    <property type="entry name" value="SULFOPYRUVATE DECARBOXYLASE"/>
    <property type="match status" value="1"/>
</dbReference>
<protein>
    <submittedName>
        <fullName evidence="3">Uncharacterized protein</fullName>
    </submittedName>
</protein>
<keyword evidence="1" id="KW-0210">Decarboxylase</keyword>
<dbReference type="PANTHER" id="PTHR42818">
    <property type="entry name" value="SULFOPYRUVATE DECARBOXYLASE SUBUNIT ALPHA"/>
    <property type="match status" value="1"/>
</dbReference>
<keyword evidence="2" id="KW-0456">Lyase</keyword>
<evidence type="ECO:0000256" key="2">
    <source>
        <dbReference type="ARBA" id="ARBA00023239"/>
    </source>
</evidence>
<reference evidence="3" key="1">
    <citation type="submission" date="2018-05" db="EMBL/GenBank/DDBJ databases">
        <authorList>
            <person name="Lanie J.A."/>
            <person name="Ng W.-L."/>
            <person name="Kazmierczak K.M."/>
            <person name="Andrzejewski T.M."/>
            <person name="Davidsen T.M."/>
            <person name="Wayne K.J."/>
            <person name="Tettelin H."/>
            <person name="Glass J.I."/>
            <person name="Rusch D."/>
            <person name="Podicherti R."/>
            <person name="Tsui H.-C.T."/>
            <person name="Winkler M.E."/>
        </authorList>
    </citation>
    <scope>NUCLEOTIDE SEQUENCE</scope>
</reference>
<accession>A0A382EBD8</accession>
<evidence type="ECO:0000313" key="3">
    <source>
        <dbReference type="EMBL" id="SVB47374.1"/>
    </source>
</evidence>
<evidence type="ECO:0000256" key="1">
    <source>
        <dbReference type="ARBA" id="ARBA00022793"/>
    </source>
</evidence>
<dbReference type="EMBL" id="UINC01043395">
    <property type="protein sequence ID" value="SVB47374.1"/>
    <property type="molecule type" value="Genomic_DNA"/>
</dbReference>
<dbReference type="Gene3D" id="3.40.50.970">
    <property type="match status" value="1"/>
</dbReference>
<dbReference type="SUPFAM" id="SSF52518">
    <property type="entry name" value="Thiamin diphosphate-binding fold (THDP-binding)"/>
    <property type="match status" value="1"/>
</dbReference>
<sequence length="176" mass="19246">MAVGGKMAQQALLSPEVVIREFKSNGITHVVYLPDSETNWMYQLMEAEPSLDLIPVTREGESVAIAAGILAGGKKPVVLIQNTGLFESGDSIRGLALDCALPIVMLIGYRGWTRHGATPDSAARFTEPILRAWGITYYLVEHDGDANRISLAYQEADRTNMPVVVLVGDEYHGFNR</sequence>
<dbReference type="CDD" id="cd07035">
    <property type="entry name" value="TPP_PYR_POX_like"/>
    <property type="match status" value="1"/>
</dbReference>
<dbReference type="GO" id="GO:0016831">
    <property type="term" value="F:carboxy-lyase activity"/>
    <property type="evidence" value="ECO:0007669"/>
    <property type="project" value="UniProtKB-KW"/>
</dbReference>
<dbReference type="InterPro" id="IPR051818">
    <property type="entry name" value="TPP_dependent_decarboxylase"/>
</dbReference>